<feature type="compositionally biased region" description="Basic and acidic residues" evidence="1">
    <location>
        <begin position="1"/>
        <end position="10"/>
    </location>
</feature>
<evidence type="ECO:0000313" key="2">
    <source>
        <dbReference type="EMBL" id="KAL2283630.1"/>
    </source>
</evidence>
<feature type="region of interest" description="Disordered" evidence="1">
    <location>
        <begin position="85"/>
        <end position="105"/>
    </location>
</feature>
<proteinExistence type="predicted"/>
<feature type="region of interest" description="Disordered" evidence="1">
    <location>
        <begin position="122"/>
        <end position="184"/>
    </location>
</feature>
<feature type="compositionally biased region" description="Low complexity" evidence="1">
    <location>
        <begin position="156"/>
        <end position="169"/>
    </location>
</feature>
<feature type="compositionally biased region" description="Basic and acidic residues" evidence="1">
    <location>
        <begin position="128"/>
        <end position="140"/>
    </location>
</feature>
<gene>
    <name evidence="2" type="ORF">FJTKL_09701</name>
</gene>
<dbReference type="EMBL" id="JBAWTH010000041">
    <property type="protein sequence ID" value="KAL2283630.1"/>
    <property type="molecule type" value="Genomic_DNA"/>
</dbReference>
<evidence type="ECO:0000313" key="3">
    <source>
        <dbReference type="Proteomes" id="UP001600888"/>
    </source>
</evidence>
<name>A0ABR4EMT6_9PEZI</name>
<feature type="region of interest" description="Disordered" evidence="1">
    <location>
        <begin position="1"/>
        <end position="70"/>
    </location>
</feature>
<sequence length="603" mass="66781">MPFDPHDHLEGSLQDFESVSRSPPPFRYPSTHSGFLKSDTEADLSEMENSTVSAGGYSPPAWRRLGNGDRSSGFWRKGDNLLGYGGLPPQWRNRESSPEYDSVDEDCDDDQILAAAIRTRLPTGSMSPEKERSPEPDYMKPRFHNKTANRNVNENPNAKAKPNADADTTGNGEVRIKSEEPSMEDMKATLAALPQKDDPENYIRFAVRAEVQQRTEPIEAAINLVRSAYRLVTKSWSSIILSALVAFLSISATRALFEPAYGRPVPDLVKVAGIARSFEPLIYYSENGVAQVGDLQATGVAVWDLGESVRSSNLTSAPIIVKELDELSDSLKTLAIELTKFFANVDGDIDGILIVMDWARRELSQVASLPSAPLTSAFDNIHTMLTTAGVLETPTGTPTRLGAIATTVFGMSNPQRTRQTLQRTFNEFLAVLEEAINNELQHSLALFGLFESIDHQFLNLARTVVRESNAQDELHADLLSSLWTRILGPRASDVKKYERNRLLLQNVREKTVRNKGILVEHNHKLLALKANLESLRRKLVSPLVRSVNSSTLTVGEQIRGLEDVGVYLEGVRTRQKGKLMEMLYGGGSNVGRDRLIEQQPVGE</sequence>
<organism evidence="2 3">
    <name type="scientific">Diaporthe vaccinii</name>
    <dbReference type="NCBI Taxonomy" id="105482"/>
    <lineage>
        <taxon>Eukaryota</taxon>
        <taxon>Fungi</taxon>
        <taxon>Dikarya</taxon>
        <taxon>Ascomycota</taxon>
        <taxon>Pezizomycotina</taxon>
        <taxon>Sordariomycetes</taxon>
        <taxon>Sordariomycetidae</taxon>
        <taxon>Diaporthales</taxon>
        <taxon>Diaporthaceae</taxon>
        <taxon>Diaporthe</taxon>
        <taxon>Diaporthe eres species complex</taxon>
    </lineage>
</organism>
<protein>
    <submittedName>
        <fullName evidence="2">Uncharacterized protein</fullName>
    </submittedName>
</protein>
<accession>A0ABR4EMT6</accession>
<dbReference type="EMBL" id="JBAWTH010000041">
    <property type="protein sequence ID" value="KAL2283631.1"/>
    <property type="molecule type" value="Genomic_DNA"/>
</dbReference>
<reference evidence="2 3" key="1">
    <citation type="submission" date="2024-03" db="EMBL/GenBank/DDBJ databases">
        <title>A high-quality draft genome sequence of Diaporthe vaccinii, a causative agent of upright dieback and viscid rot disease in cranberry plants.</title>
        <authorList>
            <person name="Sarrasin M."/>
            <person name="Lang B.F."/>
            <person name="Burger G."/>
        </authorList>
    </citation>
    <scope>NUCLEOTIDE SEQUENCE [LARGE SCALE GENOMIC DNA]</scope>
    <source>
        <strain evidence="2 3">IS7</strain>
    </source>
</reference>
<comment type="caution">
    <text evidence="2">The sequence shown here is derived from an EMBL/GenBank/DDBJ whole genome shotgun (WGS) entry which is preliminary data.</text>
</comment>
<feature type="compositionally biased region" description="Basic and acidic residues" evidence="1">
    <location>
        <begin position="174"/>
        <end position="184"/>
    </location>
</feature>
<dbReference type="Proteomes" id="UP001600888">
    <property type="component" value="Unassembled WGS sequence"/>
</dbReference>
<keyword evidence="3" id="KW-1185">Reference proteome</keyword>
<evidence type="ECO:0000256" key="1">
    <source>
        <dbReference type="SAM" id="MobiDB-lite"/>
    </source>
</evidence>